<dbReference type="GO" id="GO:0005524">
    <property type="term" value="F:ATP binding"/>
    <property type="evidence" value="ECO:0007669"/>
    <property type="project" value="UniProtKB-UniRule"/>
</dbReference>
<evidence type="ECO:0000256" key="14">
    <source>
        <dbReference type="ARBA" id="ARBA00025153"/>
    </source>
</evidence>
<dbReference type="InterPro" id="IPR017953">
    <property type="entry name" value="Carbohydrate_kinase_pred_CS"/>
</dbReference>
<dbReference type="PANTHER" id="PTHR12592:SF0">
    <property type="entry name" value="ATP-DEPENDENT (S)-NAD(P)H-HYDRATE DEHYDRATASE"/>
    <property type="match status" value="1"/>
</dbReference>
<evidence type="ECO:0000256" key="11">
    <source>
        <dbReference type="ARBA" id="ARBA00023235"/>
    </source>
</evidence>
<dbReference type="PROSITE" id="PS01050">
    <property type="entry name" value="YJEF_C_2"/>
    <property type="match status" value="1"/>
</dbReference>
<dbReference type="InterPro" id="IPR030677">
    <property type="entry name" value="Nnr"/>
</dbReference>
<feature type="binding site" evidence="18">
    <location>
        <position position="126"/>
    </location>
    <ligand>
        <name>K(+)</name>
        <dbReference type="ChEBI" id="CHEBI:29103"/>
    </ligand>
</feature>
<keyword evidence="8 17" id="KW-0521">NADP</keyword>
<comment type="subunit">
    <text evidence="17">Homotetramer.</text>
</comment>
<feature type="binding site" evidence="17">
    <location>
        <position position="327"/>
    </location>
    <ligand>
        <name>(6S)-NADPHX</name>
        <dbReference type="ChEBI" id="CHEBI:64076"/>
    </ligand>
</feature>
<feature type="domain" description="YjeF C-terminal" evidence="20">
    <location>
        <begin position="228"/>
        <end position="502"/>
    </location>
</feature>
<dbReference type="HAMAP" id="MF_01965">
    <property type="entry name" value="NADHX_dehydratase"/>
    <property type="match status" value="1"/>
</dbReference>
<gene>
    <name evidence="17" type="primary">nnrD</name>
    <name evidence="18" type="synonym">nnrE</name>
    <name evidence="22" type="ORF">C7Y71_001435</name>
</gene>
<evidence type="ECO:0000256" key="7">
    <source>
        <dbReference type="ARBA" id="ARBA00022840"/>
    </source>
</evidence>
<dbReference type="CDD" id="cd01171">
    <property type="entry name" value="YXKO-related"/>
    <property type="match status" value="1"/>
</dbReference>
<dbReference type="AlphaFoldDB" id="A0A5P8E4G9"/>
<comment type="cofactor">
    <cofactor evidence="18 19">
        <name>K(+)</name>
        <dbReference type="ChEBI" id="CHEBI:29103"/>
    </cofactor>
    <text evidence="18 19">Binds 1 potassium ion per subunit.</text>
</comment>
<name>A0A5P8E4G9_9BACT</name>
<dbReference type="InterPro" id="IPR000631">
    <property type="entry name" value="CARKD"/>
</dbReference>
<evidence type="ECO:0000256" key="17">
    <source>
        <dbReference type="HAMAP-Rule" id="MF_01965"/>
    </source>
</evidence>
<dbReference type="GO" id="GO:0052855">
    <property type="term" value="F:ADP-dependent NAD(P)H-hydrate dehydratase activity"/>
    <property type="evidence" value="ECO:0007669"/>
    <property type="project" value="UniProtKB-UniRule"/>
</dbReference>
<keyword evidence="7 17" id="KW-0067">ATP-binding</keyword>
<comment type="catalytic activity">
    <reaction evidence="15 17 19">
        <text>(6S)-NADHX + ADP = AMP + phosphate + NADH + H(+)</text>
        <dbReference type="Rhea" id="RHEA:32223"/>
        <dbReference type="ChEBI" id="CHEBI:15378"/>
        <dbReference type="ChEBI" id="CHEBI:43474"/>
        <dbReference type="ChEBI" id="CHEBI:57945"/>
        <dbReference type="ChEBI" id="CHEBI:64074"/>
        <dbReference type="ChEBI" id="CHEBI:456215"/>
        <dbReference type="ChEBI" id="CHEBI:456216"/>
        <dbReference type="EC" id="4.2.1.136"/>
    </reaction>
</comment>
<feature type="binding site" evidence="18">
    <location>
        <begin position="57"/>
        <end position="61"/>
    </location>
    <ligand>
        <name>(6S)-NADPHX</name>
        <dbReference type="ChEBI" id="CHEBI:64076"/>
    </ligand>
</feature>
<evidence type="ECO:0000256" key="5">
    <source>
        <dbReference type="ARBA" id="ARBA00022723"/>
    </source>
</evidence>
<evidence type="ECO:0000256" key="12">
    <source>
        <dbReference type="ARBA" id="ARBA00023239"/>
    </source>
</evidence>
<accession>A0A5P8E4G9</accession>
<feature type="binding site" evidence="18">
    <location>
        <position position="58"/>
    </location>
    <ligand>
        <name>K(+)</name>
        <dbReference type="ChEBI" id="CHEBI:29103"/>
    </ligand>
</feature>
<comment type="function">
    <text evidence="18">Catalyzes the epimerization of the S- and R-forms of NAD(P)HX, a damaged form of NAD(P)H that is a result of enzymatic or heat-dependent hydration. This is a prerequisite for the S-specific NAD(P)H-hydrate dehydratase to allow the repair of both epimers of NAD(P)HX.</text>
</comment>
<evidence type="ECO:0000256" key="3">
    <source>
        <dbReference type="ARBA" id="ARBA00006001"/>
    </source>
</evidence>
<evidence type="ECO:0000256" key="19">
    <source>
        <dbReference type="PIRNR" id="PIRNR017184"/>
    </source>
</evidence>
<evidence type="ECO:0000256" key="4">
    <source>
        <dbReference type="ARBA" id="ARBA00009524"/>
    </source>
</evidence>
<evidence type="ECO:0000259" key="20">
    <source>
        <dbReference type="PROSITE" id="PS51383"/>
    </source>
</evidence>
<evidence type="ECO:0000256" key="8">
    <source>
        <dbReference type="ARBA" id="ARBA00022857"/>
    </source>
</evidence>
<dbReference type="Gene3D" id="3.40.50.10260">
    <property type="entry name" value="YjeF N-terminal domain"/>
    <property type="match status" value="1"/>
</dbReference>
<comment type="function">
    <text evidence="17">Catalyzes the dehydration of the S-form of NAD(P)HX at the expense of ADP, which is converted to AMP. Together with NAD(P)HX epimerase, which catalyzes the epimerization of the S- and R-forms, the enzyme allows the repair of both epimers of NAD(P)HX, a damaged form of NAD(P)H that is a result of enzymatic or heat-dependent hydration.</text>
</comment>
<evidence type="ECO:0000256" key="18">
    <source>
        <dbReference type="HAMAP-Rule" id="MF_01966"/>
    </source>
</evidence>
<dbReference type="InterPro" id="IPR029056">
    <property type="entry name" value="Ribokinase-like"/>
</dbReference>
<dbReference type="GO" id="GO:0110051">
    <property type="term" value="P:metabolite repair"/>
    <property type="evidence" value="ECO:0007669"/>
    <property type="project" value="TreeGrafter"/>
</dbReference>
<feature type="binding site" evidence="17">
    <location>
        <position position="443"/>
    </location>
    <ligand>
        <name>(6S)-NADPHX</name>
        <dbReference type="ChEBI" id="CHEBI:64076"/>
    </ligand>
</feature>
<dbReference type="GO" id="GO:0046872">
    <property type="term" value="F:metal ion binding"/>
    <property type="evidence" value="ECO:0007669"/>
    <property type="project" value="UniProtKB-UniRule"/>
</dbReference>
<evidence type="ECO:0000256" key="15">
    <source>
        <dbReference type="ARBA" id="ARBA00048238"/>
    </source>
</evidence>
<comment type="cofactor">
    <cofactor evidence="17">
        <name>Mg(2+)</name>
        <dbReference type="ChEBI" id="CHEBI:18420"/>
    </cofactor>
</comment>
<dbReference type="SUPFAM" id="SSF53613">
    <property type="entry name" value="Ribokinase-like"/>
    <property type="match status" value="1"/>
</dbReference>
<evidence type="ECO:0000256" key="1">
    <source>
        <dbReference type="ARBA" id="ARBA00000013"/>
    </source>
</evidence>
<comment type="caution">
    <text evidence="18">Lacks conserved residue(s) required for the propagation of feature annotation.</text>
</comment>
<dbReference type="SUPFAM" id="SSF64153">
    <property type="entry name" value="YjeF N-terminal domain-like"/>
    <property type="match status" value="1"/>
</dbReference>
<dbReference type="GO" id="GO:0052856">
    <property type="term" value="F:NAD(P)HX epimerase activity"/>
    <property type="evidence" value="ECO:0007669"/>
    <property type="project" value="UniProtKB-UniRule"/>
</dbReference>
<comment type="similarity">
    <text evidence="4 19">In the C-terminal section; belongs to the NnrD/CARKD family.</text>
</comment>
<dbReference type="InterPro" id="IPR036652">
    <property type="entry name" value="YjeF_N_dom_sf"/>
</dbReference>
<keyword evidence="6 17" id="KW-0547">Nucleotide-binding</keyword>
<dbReference type="Gene3D" id="3.40.1190.20">
    <property type="match status" value="1"/>
</dbReference>
<evidence type="ECO:0000313" key="22">
    <source>
        <dbReference type="EMBL" id="QFQ11788.1"/>
    </source>
</evidence>
<feature type="binding site" evidence="17">
    <location>
        <position position="378"/>
    </location>
    <ligand>
        <name>(6S)-NADPHX</name>
        <dbReference type="ChEBI" id="CHEBI:64076"/>
    </ligand>
</feature>
<comment type="catalytic activity">
    <reaction evidence="16 17 19">
        <text>(6S)-NADPHX + ADP = AMP + phosphate + NADPH + H(+)</text>
        <dbReference type="Rhea" id="RHEA:32235"/>
        <dbReference type="ChEBI" id="CHEBI:15378"/>
        <dbReference type="ChEBI" id="CHEBI:43474"/>
        <dbReference type="ChEBI" id="CHEBI:57783"/>
        <dbReference type="ChEBI" id="CHEBI:64076"/>
        <dbReference type="ChEBI" id="CHEBI:456215"/>
        <dbReference type="ChEBI" id="CHEBI:456216"/>
        <dbReference type="EC" id="4.2.1.136"/>
    </reaction>
</comment>
<dbReference type="RefSeq" id="WP_111897836.1">
    <property type="nucleotide sequence ID" value="NZ_CP033459.1"/>
</dbReference>
<dbReference type="PROSITE" id="PS51385">
    <property type="entry name" value="YJEF_N"/>
    <property type="match status" value="1"/>
</dbReference>
<organism evidence="22 23">
    <name type="scientific">Pseudoprevotella muciniphila</name>
    <dbReference type="NCBI Taxonomy" id="2133944"/>
    <lineage>
        <taxon>Bacteria</taxon>
        <taxon>Pseudomonadati</taxon>
        <taxon>Bacteroidota</taxon>
        <taxon>Bacteroidia</taxon>
        <taxon>Bacteroidales</taxon>
        <taxon>Prevotellaceae</taxon>
        <taxon>Pseudoprevotella</taxon>
    </lineage>
</organism>
<keyword evidence="12 17" id="KW-0456">Lyase</keyword>
<evidence type="ECO:0000259" key="21">
    <source>
        <dbReference type="PROSITE" id="PS51385"/>
    </source>
</evidence>
<keyword evidence="23" id="KW-1185">Reference proteome</keyword>
<comment type="catalytic activity">
    <reaction evidence="1 18 19">
        <text>(6R)-NADHX = (6S)-NADHX</text>
        <dbReference type="Rhea" id="RHEA:32215"/>
        <dbReference type="ChEBI" id="CHEBI:64074"/>
        <dbReference type="ChEBI" id="CHEBI:64075"/>
        <dbReference type="EC" id="5.1.99.6"/>
    </reaction>
</comment>
<dbReference type="OrthoDB" id="9806925at2"/>
<keyword evidence="10 17" id="KW-0520">NAD</keyword>
<feature type="binding site" evidence="18">
    <location>
        <position position="162"/>
    </location>
    <ligand>
        <name>K(+)</name>
        <dbReference type="ChEBI" id="CHEBI:29103"/>
    </ligand>
</feature>
<feature type="binding site" evidence="18">
    <location>
        <position position="159"/>
    </location>
    <ligand>
        <name>(6S)-NADPHX</name>
        <dbReference type="ChEBI" id="CHEBI:64076"/>
    </ligand>
</feature>
<comment type="catalytic activity">
    <reaction evidence="2 18 19">
        <text>(6R)-NADPHX = (6S)-NADPHX</text>
        <dbReference type="Rhea" id="RHEA:32227"/>
        <dbReference type="ChEBI" id="CHEBI:64076"/>
        <dbReference type="ChEBI" id="CHEBI:64077"/>
        <dbReference type="EC" id="5.1.99.6"/>
    </reaction>
</comment>
<sequence>MIIPTAKQIKEIDAFTISDEGISSIDLMERAAYSLTDAITSQWSTSTPIVVFAGPGNNGGDALAVARMLICGGYAVKTYLFNIASRISADCKEEAERLKSLGEGHLTEITSTFEPPELSADTLIIDGLFGTGLSRPLEGGFATLVRFINSTGCTVVSIDVPSGLMCEDNSSNNLESIVRASLTLTFQFRKLAFMFDENEMYVGKLKVLDIQLSSSKINSTSTPYEYIEADYIRELFKPRVNSGNKGTFGTAMIVAGQYGMAGAALLAGSACLRSGCGKVMVHTPLLNNNIIQIGLPEAIIHHDYNEKRFCNPISSDTRFDAICIGPGIGTHTDTSRALYDQIRRTRCPLVLDADALNIIARNKEWLDFLPAKTIITPHPLEFQRLTDCKNDGYSRLKVAQELSESHELIVILKGHHTAICLPDGRVYFNSTGNSGMATAGSGDVLSGIIVSLLAQHYQPSVAALIAVFLHGKAGDLASSTLGEYSITASDIVNNISNSFRDLLNM</sequence>
<keyword evidence="5 18" id="KW-0479">Metal-binding</keyword>
<dbReference type="EC" id="4.2.1.136" evidence="19"/>
<proteinExistence type="inferred from homology"/>
<feature type="binding site" evidence="17">
    <location>
        <position position="442"/>
    </location>
    <ligand>
        <name>AMP</name>
        <dbReference type="ChEBI" id="CHEBI:456215"/>
    </ligand>
</feature>
<keyword evidence="9 18" id="KW-0630">Potassium</keyword>
<comment type="similarity">
    <text evidence="17">Belongs to the NnrD/CARKD family.</text>
</comment>
<dbReference type="GO" id="GO:0046496">
    <property type="term" value="P:nicotinamide nucleotide metabolic process"/>
    <property type="evidence" value="ECO:0007669"/>
    <property type="project" value="UniProtKB-UniRule"/>
</dbReference>
<evidence type="ECO:0000256" key="10">
    <source>
        <dbReference type="ARBA" id="ARBA00023027"/>
    </source>
</evidence>
<reference evidence="22 23" key="1">
    <citation type="submission" date="2018-11" db="EMBL/GenBank/DDBJ databases">
        <authorList>
            <person name="Na S.W."/>
            <person name="Baik M."/>
        </authorList>
    </citation>
    <scope>NUCLEOTIDE SEQUENCE [LARGE SCALE GENOMIC DNA]</scope>
    <source>
        <strain evidence="22 23">E39</strain>
    </source>
</reference>
<feature type="binding site" evidence="18">
    <location>
        <begin position="130"/>
        <end position="136"/>
    </location>
    <ligand>
        <name>(6S)-NADPHX</name>
        <dbReference type="ChEBI" id="CHEBI:64076"/>
    </ligand>
</feature>
<evidence type="ECO:0000256" key="6">
    <source>
        <dbReference type="ARBA" id="ARBA00022741"/>
    </source>
</evidence>
<dbReference type="PROSITE" id="PS51383">
    <property type="entry name" value="YJEF_C_3"/>
    <property type="match status" value="1"/>
</dbReference>
<feature type="domain" description="YjeF N-terminal" evidence="21">
    <location>
        <begin position="9"/>
        <end position="218"/>
    </location>
</feature>
<comment type="function">
    <text evidence="14 19">Bifunctional enzyme that catalyzes the epimerization of the S- and R-forms of NAD(P)HX and the dehydration of the S-form of NAD(P)HX at the expense of ADP, which is converted to AMP. This allows the repair of both epimers of NAD(P)HX, a damaged form of NAD(P)H that is a result of enzymatic or heat-dependent hydration.</text>
</comment>
<dbReference type="Proteomes" id="UP000249375">
    <property type="component" value="Chromosome"/>
</dbReference>
<keyword evidence="13" id="KW-0511">Multifunctional enzyme</keyword>
<dbReference type="Pfam" id="PF03853">
    <property type="entry name" value="YjeF_N"/>
    <property type="match status" value="1"/>
</dbReference>
<evidence type="ECO:0000256" key="2">
    <source>
        <dbReference type="ARBA" id="ARBA00000909"/>
    </source>
</evidence>
<feature type="binding site" evidence="17">
    <location>
        <position position="263"/>
    </location>
    <ligand>
        <name>(6S)-NADPHX</name>
        <dbReference type="ChEBI" id="CHEBI:64076"/>
    </ligand>
</feature>
<keyword evidence="11 18" id="KW-0413">Isomerase</keyword>
<dbReference type="EC" id="5.1.99.6" evidence="19"/>
<evidence type="ECO:0000256" key="9">
    <source>
        <dbReference type="ARBA" id="ARBA00022958"/>
    </source>
</evidence>
<dbReference type="PANTHER" id="PTHR12592">
    <property type="entry name" value="ATP-DEPENDENT (S)-NAD(P)H-HYDRATE DEHYDRATASE FAMILY MEMBER"/>
    <property type="match status" value="1"/>
</dbReference>
<dbReference type="NCBIfam" id="TIGR00197">
    <property type="entry name" value="yjeF_nterm"/>
    <property type="match status" value="1"/>
</dbReference>
<evidence type="ECO:0000313" key="23">
    <source>
        <dbReference type="Proteomes" id="UP000249375"/>
    </source>
</evidence>
<feature type="binding site" evidence="17">
    <location>
        <begin position="413"/>
        <end position="417"/>
    </location>
    <ligand>
        <name>AMP</name>
        <dbReference type="ChEBI" id="CHEBI:456215"/>
    </ligand>
</feature>
<dbReference type="PIRSF" id="PIRSF017184">
    <property type="entry name" value="Nnr"/>
    <property type="match status" value="1"/>
</dbReference>
<evidence type="ECO:0000256" key="16">
    <source>
        <dbReference type="ARBA" id="ARBA00049209"/>
    </source>
</evidence>
<dbReference type="KEGG" id="alq:C7Y71_001435"/>
<comment type="similarity">
    <text evidence="3 19">In the N-terminal section; belongs to the NnrE/AIBP family.</text>
</comment>
<dbReference type="EMBL" id="CP033459">
    <property type="protein sequence ID" value="QFQ11788.1"/>
    <property type="molecule type" value="Genomic_DNA"/>
</dbReference>
<dbReference type="HAMAP" id="MF_01966">
    <property type="entry name" value="NADHX_epimerase"/>
    <property type="match status" value="1"/>
</dbReference>
<protein>
    <recommendedName>
        <fullName evidence="19">Bifunctional NAD(P)H-hydrate repair enzyme</fullName>
    </recommendedName>
    <alternativeName>
        <fullName evidence="19">Nicotinamide nucleotide repair protein</fullName>
    </alternativeName>
    <domain>
        <recommendedName>
            <fullName evidence="19">ADP-dependent (S)-NAD(P)H-hydrate dehydratase</fullName>
            <ecNumber evidence="19">4.2.1.136</ecNumber>
        </recommendedName>
        <alternativeName>
            <fullName evidence="19">ADP-dependent NAD(P)HX dehydratase</fullName>
        </alternativeName>
    </domain>
    <domain>
        <recommendedName>
            <fullName evidence="19">NAD(P)H-hydrate epimerase</fullName>
            <ecNumber evidence="19">5.1.99.6</ecNumber>
        </recommendedName>
    </domain>
</protein>
<comment type="similarity">
    <text evidence="18">Belongs to the NnrE/AIBP family.</text>
</comment>
<dbReference type="InterPro" id="IPR004443">
    <property type="entry name" value="YjeF_N_dom"/>
</dbReference>
<evidence type="ECO:0000256" key="13">
    <source>
        <dbReference type="ARBA" id="ARBA00023268"/>
    </source>
</evidence>
<dbReference type="Pfam" id="PF01256">
    <property type="entry name" value="Carb_kinase"/>
    <property type="match status" value="1"/>
</dbReference>
<dbReference type="NCBIfam" id="TIGR00196">
    <property type="entry name" value="yjeF_cterm"/>
    <property type="match status" value="1"/>
</dbReference>